<reference evidence="8" key="1">
    <citation type="submission" date="2015-06" db="UniProtKB">
        <authorList>
            <consortium name="EnsemblPlants"/>
        </authorList>
    </citation>
    <scope>IDENTIFICATION</scope>
</reference>
<keyword evidence="1" id="KW-0723">Serine/threonine-protein kinase</keyword>
<name>M8B458_AEGTA</name>
<dbReference type="GO" id="GO:0004672">
    <property type="term" value="F:protein kinase activity"/>
    <property type="evidence" value="ECO:0007669"/>
    <property type="project" value="InterPro"/>
</dbReference>
<feature type="region of interest" description="Disordered" evidence="6">
    <location>
        <begin position="1"/>
        <end position="63"/>
    </location>
</feature>
<dbReference type="Pfam" id="PF07714">
    <property type="entry name" value="PK_Tyr_Ser-Thr"/>
    <property type="match status" value="1"/>
</dbReference>
<accession>M8B458</accession>
<dbReference type="Gene3D" id="3.30.200.20">
    <property type="entry name" value="Phosphorylase Kinase, domain 1"/>
    <property type="match status" value="1"/>
</dbReference>
<proteinExistence type="predicted"/>
<evidence type="ECO:0000256" key="1">
    <source>
        <dbReference type="ARBA" id="ARBA00022527"/>
    </source>
</evidence>
<protein>
    <submittedName>
        <fullName evidence="8">Putative cysteine-rich receptor-like protein kinase 16</fullName>
    </submittedName>
</protein>
<keyword evidence="3" id="KW-0547">Nucleotide-binding</keyword>
<dbReference type="Gene3D" id="1.10.510.10">
    <property type="entry name" value="Transferase(Phosphotransferase) domain 1"/>
    <property type="match status" value="2"/>
</dbReference>
<organism evidence="8">
    <name type="scientific">Aegilops tauschii</name>
    <name type="common">Tausch's goatgrass</name>
    <name type="synonym">Aegilops squarrosa</name>
    <dbReference type="NCBI Taxonomy" id="37682"/>
    <lineage>
        <taxon>Eukaryota</taxon>
        <taxon>Viridiplantae</taxon>
        <taxon>Streptophyta</taxon>
        <taxon>Embryophyta</taxon>
        <taxon>Tracheophyta</taxon>
        <taxon>Spermatophyta</taxon>
        <taxon>Magnoliopsida</taxon>
        <taxon>Liliopsida</taxon>
        <taxon>Poales</taxon>
        <taxon>Poaceae</taxon>
        <taxon>BOP clade</taxon>
        <taxon>Pooideae</taxon>
        <taxon>Triticodae</taxon>
        <taxon>Triticeae</taxon>
        <taxon>Triticinae</taxon>
        <taxon>Aegilops</taxon>
    </lineage>
</organism>
<dbReference type="PROSITE" id="PS50011">
    <property type="entry name" value="PROTEIN_KINASE_DOM"/>
    <property type="match status" value="2"/>
</dbReference>
<dbReference type="InterPro" id="IPR017441">
    <property type="entry name" value="Protein_kinase_ATP_BS"/>
</dbReference>
<dbReference type="AlphaFoldDB" id="M8B458"/>
<dbReference type="SMART" id="SM00220">
    <property type="entry name" value="S_TKc"/>
    <property type="match status" value="1"/>
</dbReference>
<evidence type="ECO:0000256" key="6">
    <source>
        <dbReference type="SAM" id="MobiDB-lite"/>
    </source>
</evidence>
<dbReference type="Pfam" id="PF00069">
    <property type="entry name" value="Pkinase"/>
    <property type="match status" value="1"/>
</dbReference>
<feature type="domain" description="Protein kinase" evidence="7">
    <location>
        <begin position="396"/>
        <end position="705"/>
    </location>
</feature>
<dbReference type="GO" id="GO:0005524">
    <property type="term" value="F:ATP binding"/>
    <property type="evidence" value="ECO:0007669"/>
    <property type="project" value="UniProtKB-UniRule"/>
</dbReference>
<feature type="compositionally biased region" description="Pro residues" evidence="6">
    <location>
        <begin position="1"/>
        <end position="11"/>
    </location>
</feature>
<sequence>MDPPEKPPPAAASPSRGTAGAPMSFTTPRATPPLRLRQHPRPGKKPSEVGTSTSTSTTTPERILAKESVRDMENKSCPESDGPVQMSFKFLKEITNNFAVELGCGASAEVYKGEFNRQAIAVKILPFKIGVDERLFQNEYEHLKRLNHPNIVRLVGFCDETELVEAEYEGKMINAEDIHRALCLEFLPNGPLSNHLHENYLGLEWKRHFQIIKGMCAGLKYIHDAPIVHLDIKPENILLDAEMIPKIGDFGISRVLRKECIGDANGTQLGTMGYIPPEFIQNRVISRGFDIFSLGVTIKKTMTGVMDYWNICYMKDEECIEHVLDNWRKRFQEIPHHPSPQEDYKEACILPKRKRESDLQDDSGLPMDLQEMPSLDSYIRTCELPFEFLREITKEFSEEQIVSESTFATVFKETLVKRFRASKKEVPDDVFQNEVEKLKEIKHENIVRLLGYCNEKKREVVKHDGRYILTCKVETFLWYEYVPNRSVDQYIYVGVIGLRVISGDDHTHWKLQWMIATRGDSCQFEWNMRFKIILAICKALHFLHTELNKPIGHHPLTPENILLDKNMLPKLSDIGLSDLFDGLPPEGTEYDPEINRYKAPEYKNGYSISFQSDIYSLGLLIMDIVAGEKDYSHSRQTMGSSHFVNVNPLSPEESPLRLQFIPILDVLIPLVPRLISLLNEPNSFLVSSLISLFSSSCAPYRLLML</sequence>
<keyword evidence="5" id="KW-0067">ATP-binding</keyword>
<dbReference type="SUPFAM" id="SSF56112">
    <property type="entry name" value="Protein kinase-like (PK-like)"/>
    <property type="match status" value="2"/>
</dbReference>
<dbReference type="InterPro" id="IPR008271">
    <property type="entry name" value="Ser/Thr_kinase_AS"/>
</dbReference>
<dbReference type="PANTHER" id="PTHR45707">
    <property type="entry name" value="C2 CALCIUM/LIPID-BINDING PLANT PHOSPHORIBOSYLTRANSFERASE FAMILY PROTEIN"/>
    <property type="match status" value="1"/>
</dbReference>
<evidence type="ECO:0000256" key="2">
    <source>
        <dbReference type="ARBA" id="ARBA00022679"/>
    </source>
</evidence>
<dbReference type="InterPro" id="IPR001245">
    <property type="entry name" value="Ser-Thr/Tyr_kinase_cat_dom"/>
</dbReference>
<dbReference type="InterPro" id="IPR011009">
    <property type="entry name" value="Kinase-like_dom_sf"/>
</dbReference>
<dbReference type="PROSITE" id="PS00108">
    <property type="entry name" value="PROTEIN_KINASE_ST"/>
    <property type="match status" value="1"/>
</dbReference>
<keyword evidence="4" id="KW-0418">Kinase</keyword>
<evidence type="ECO:0000256" key="5">
    <source>
        <dbReference type="ARBA" id="ARBA00022840"/>
    </source>
</evidence>
<evidence type="ECO:0000256" key="3">
    <source>
        <dbReference type="ARBA" id="ARBA00022741"/>
    </source>
</evidence>
<feature type="domain" description="Protein kinase" evidence="7">
    <location>
        <begin position="96"/>
        <end position="389"/>
    </location>
</feature>
<dbReference type="ExpressionAtlas" id="M8B458">
    <property type="expression patterns" value="baseline"/>
</dbReference>
<dbReference type="PANTHER" id="PTHR45707:SF76">
    <property type="entry name" value="PROTEIN KINASE DOMAIN-CONTAINING PROTEIN"/>
    <property type="match status" value="1"/>
</dbReference>
<dbReference type="PROSITE" id="PS00107">
    <property type="entry name" value="PROTEIN_KINASE_ATP"/>
    <property type="match status" value="1"/>
</dbReference>
<dbReference type="EnsemblPlants" id="EMT11532">
    <property type="protein sequence ID" value="EMT11532"/>
    <property type="gene ID" value="F775_00369"/>
</dbReference>
<evidence type="ECO:0000256" key="4">
    <source>
        <dbReference type="ARBA" id="ARBA00022777"/>
    </source>
</evidence>
<evidence type="ECO:0000313" key="8">
    <source>
        <dbReference type="EnsemblPlants" id="EMT11532"/>
    </source>
</evidence>
<feature type="compositionally biased region" description="Low complexity" evidence="6">
    <location>
        <begin position="12"/>
        <end position="22"/>
    </location>
</feature>
<evidence type="ECO:0000259" key="7">
    <source>
        <dbReference type="PROSITE" id="PS50011"/>
    </source>
</evidence>
<keyword evidence="2" id="KW-0808">Transferase</keyword>
<dbReference type="InterPro" id="IPR000719">
    <property type="entry name" value="Prot_kinase_dom"/>
</dbReference>